<sequence length="558" mass="61710">MEKPIKILFVGDSAVGKTSIMKRFADQKFDESITPTIGVDFTPSKIEVDGQVYTLSFWDTAGAEANGMTALQPLFYRNAEGVLLGMCASFVLTISHFYDVTRRESFDDIKSWDENVEYYTNNPNVVKMLVGNKIDLVAKVALVLRSLLLSDRLTLKGIEKLTRLMVDSPSGVLNSRHPLQEAFVPDAEIFKFSVFNFFSSLLLFEIMTSIPSSWICWMTPYCSENQEFNDLVMSTLGVDFMSSKTTVDACVYARTFWVGDTAGAEANGMTALQPLFYRNAEGVLLGMCASFVLTISHFYDVTRRESFDDIKSWDENVEYYTNNPNVVKMLVGNKIDLVAKVALVDRAVRKEEARDFALRSSMLFVETSALTSENINNCFDQLVSSAADQAEVTRLSWSPDGSVIAAPHAVNNNFPTAQLITRNRWQTGLDLRYNPNLLKKAGGNESPGMVCLALGGKDRSSSGCELLASSLDGSISYMSFTKEELGEPIKLEDVARLHRKLFGQSLIDGLLNALRPSPAPLCNGVDSNAGQKAGGNVVLETPEALTLQRSQSDLRQRL</sequence>
<dbReference type="InterPro" id="IPR027417">
    <property type="entry name" value="P-loop_NTPase"/>
</dbReference>
<dbReference type="SMART" id="SM00175">
    <property type="entry name" value="RAB"/>
    <property type="match status" value="2"/>
</dbReference>
<dbReference type="Gene3D" id="3.40.50.300">
    <property type="entry name" value="P-loop containing nucleotide triphosphate hydrolases"/>
    <property type="match status" value="2"/>
</dbReference>
<dbReference type="PANTHER" id="PTHR47977">
    <property type="entry name" value="RAS-RELATED PROTEIN RAB"/>
    <property type="match status" value="1"/>
</dbReference>
<reference evidence="4" key="1">
    <citation type="submission" date="2022-11" db="UniProtKB">
        <authorList>
            <consortium name="WormBaseParasite"/>
        </authorList>
    </citation>
    <scope>IDENTIFICATION</scope>
</reference>
<dbReference type="WBParaSite" id="maker-E.canG7_contigs_8115-snap-gene-0.4-mRNA-1">
    <property type="protein sequence ID" value="maker-E.canG7_contigs_8115-snap-gene-0.4-mRNA-1"/>
    <property type="gene ID" value="EcG7_08540"/>
</dbReference>
<dbReference type="SUPFAM" id="SSF52540">
    <property type="entry name" value="P-loop containing nucleoside triphosphate hydrolases"/>
    <property type="match status" value="2"/>
</dbReference>
<dbReference type="SMART" id="SM00173">
    <property type="entry name" value="RAS"/>
    <property type="match status" value="1"/>
</dbReference>
<evidence type="ECO:0000313" key="4">
    <source>
        <dbReference type="WBParaSite" id="maker-E.canG7_contigs_8115-snap-gene-0.4-mRNA-1"/>
    </source>
</evidence>
<dbReference type="PROSITE" id="PS51419">
    <property type="entry name" value="RAB"/>
    <property type="match status" value="1"/>
</dbReference>
<protein>
    <submittedName>
        <fullName evidence="4">Uncharacterized protein</fullName>
    </submittedName>
</protein>
<keyword evidence="3" id="KW-1185">Reference proteome</keyword>
<dbReference type="InterPro" id="IPR001806">
    <property type="entry name" value="Small_GTPase"/>
</dbReference>
<evidence type="ECO:0000313" key="3">
    <source>
        <dbReference type="Proteomes" id="UP000887562"/>
    </source>
</evidence>
<dbReference type="GO" id="GO:0003924">
    <property type="term" value="F:GTPase activity"/>
    <property type="evidence" value="ECO:0007669"/>
    <property type="project" value="InterPro"/>
</dbReference>
<dbReference type="Pfam" id="PF00071">
    <property type="entry name" value="Ras"/>
    <property type="match status" value="2"/>
</dbReference>
<organism evidence="3 4">
    <name type="scientific">Echinococcus canadensis</name>
    <dbReference type="NCBI Taxonomy" id="519352"/>
    <lineage>
        <taxon>Eukaryota</taxon>
        <taxon>Metazoa</taxon>
        <taxon>Spiralia</taxon>
        <taxon>Lophotrochozoa</taxon>
        <taxon>Platyhelminthes</taxon>
        <taxon>Cestoda</taxon>
        <taxon>Eucestoda</taxon>
        <taxon>Cyclophyllidea</taxon>
        <taxon>Taeniidae</taxon>
        <taxon>Echinococcus</taxon>
        <taxon>Echinococcus canadensis group</taxon>
    </lineage>
</organism>
<dbReference type="PRINTS" id="PR00449">
    <property type="entry name" value="RASTRNSFRMNG"/>
</dbReference>
<dbReference type="CDD" id="cd00154">
    <property type="entry name" value="Rab"/>
    <property type="match status" value="1"/>
</dbReference>
<dbReference type="NCBIfam" id="TIGR00231">
    <property type="entry name" value="small_GTP"/>
    <property type="match status" value="1"/>
</dbReference>
<dbReference type="AlphaFoldDB" id="A0A915EVX0"/>
<dbReference type="PROSITE" id="PS51420">
    <property type="entry name" value="RHO"/>
    <property type="match status" value="1"/>
</dbReference>
<dbReference type="GO" id="GO:0005525">
    <property type="term" value="F:GTP binding"/>
    <property type="evidence" value="ECO:0007669"/>
    <property type="project" value="UniProtKB-KW"/>
</dbReference>
<keyword evidence="1" id="KW-0547">Nucleotide-binding</keyword>
<evidence type="ECO:0000256" key="1">
    <source>
        <dbReference type="ARBA" id="ARBA00022741"/>
    </source>
</evidence>
<dbReference type="InterPro" id="IPR050227">
    <property type="entry name" value="Rab"/>
</dbReference>
<dbReference type="FunFam" id="3.40.50.300:FF:001447">
    <property type="entry name" value="Ras-related protein Rab-1B"/>
    <property type="match status" value="1"/>
</dbReference>
<proteinExistence type="predicted"/>
<dbReference type="InterPro" id="IPR005225">
    <property type="entry name" value="Small_GTP-bd"/>
</dbReference>
<accession>A0A915EVX0</accession>
<dbReference type="Proteomes" id="UP000887562">
    <property type="component" value="Unplaced"/>
</dbReference>
<name>A0A915EVX0_9CEST</name>
<dbReference type="SMART" id="SM00174">
    <property type="entry name" value="RHO"/>
    <property type="match status" value="1"/>
</dbReference>
<keyword evidence="2" id="KW-0342">GTP-binding</keyword>
<evidence type="ECO:0000256" key="2">
    <source>
        <dbReference type="ARBA" id="ARBA00023134"/>
    </source>
</evidence>